<dbReference type="GO" id="GO:0003700">
    <property type="term" value="F:DNA-binding transcription factor activity"/>
    <property type="evidence" value="ECO:0007669"/>
    <property type="project" value="InterPro"/>
</dbReference>
<evidence type="ECO:0000313" key="2">
    <source>
        <dbReference type="Proteomes" id="UP000092600"/>
    </source>
</evidence>
<dbReference type="Proteomes" id="UP000092600">
    <property type="component" value="Unassembled WGS sequence"/>
</dbReference>
<reference evidence="1 2" key="1">
    <citation type="journal article" date="2016" name="DNA Res.">
        <title>The draft genome of MD-2 pineapple using hybrid error correction of long reads.</title>
        <authorList>
            <person name="Redwan R.M."/>
            <person name="Saidin A."/>
            <person name="Kumar S.V."/>
        </authorList>
    </citation>
    <scope>NUCLEOTIDE SEQUENCE [LARGE SCALE GENOMIC DNA]</scope>
    <source>
        <strain evidence="2">cv. MD2</strain>
        <tissue evidence="1">Leaf</tissue>
    </source>
</reference>
<evidence type="ECO:0000313" key="1">
    <source>
        <dbReference type="EMBL" id="OAY81529.1"/>
    </source>
</evidence>
<protein>
    <submittedName>
        <fullName evidence="1">Uncharacterized protein</fullName>
    </submittedName>
</protein>
<dbReference type="PANTHER" id="PTHR46196:SF3">
    <property type="entry name" value="TRANSCRIPTION FACTOR LHW-LIKE ISOFORM X1"/>
    <property type="match status" value="1"/>
</dbReference>
<dbReference type="PANTHER" id="PTHR46196">
    <property type="entry name" value="TRANSCRIPTION FACTOR BHLH155-LIKE ISOFORM X1-RELATED"/>
    <property type="match status" value="1"/>
</dbReference>
<name>A0A199VWY4_ANACO</name>
<gene>
    <name evidence="1" type="ORF">ACMD2_20431</name>
</gene>
<comment type="caution">
    <text evidence="1">The sequence shown here is derived from an EMBL/GenBank/DDBJ whole genome shotgun (WGS) entry which is preliminary data.</text>
</comment>
<dbReference type="InterPro" id="IPR043561">
    <property type="entry name" value="LHW-like"/>
</dbReference>
<organism evidence="1 2">
    <name type="scientific">Ananas comosus</name>
    <name type="common">Pineapple</name>
    <name type="synonym">Ananas ananas</name>
    <dbReference type="NCBI Taxonomy" id="4615"/>
    <lineage>
        <taxon>Eukaryota</taxon>
        <taxon>Viridiplantae</taxon>
        <taxon>Streptophyta</taxon>
        <taxon>Embryophyta</taxon>
        <taxon>Tracheophyta</taxon>
        <taxon>Spermatophyta</taxon>
        <taxon>Magnoliopsida</taxon>
        <taxon>Liliopsida</taxon>
        <taxon>Poales</taxon>
        <taxon>Bromeliaceae</taxon>
        <taxon>Bromelioideae</taxon>
        <taxon>Ananas</taxon>
    </lineage>
</organism>
<accession>A0A199VWY4</accession>
<proteinExistence type="predicted"/>
<dbReference type="AlphaFoldDB" id="A0A199VWY4"/>
<feature type="non-terminal residue" evidence="1">
    <location>
        <position position="1"/>
    </location>
</feature>
<sequence length="76" mass="8212">DKRPPLIVEDLEQPGHILIEMLCKEYGLFLEVARIIQGTAADYPQGVLEVGPMTISGLTSSSRHTKASIGCISCGR</sequence>
<dbReference type="STRING" id="4615.A0A199VWY4"/>
<dbReference type="EMBL" id="LSRQ01000653">
    <property type="protein sequence ID" value="OAY81529.1"/>
    <property type="molecule type" value="Genomic_DNA"/>
</dbReference>